<dbReference type="GO" id="GO:0004222">
    <property type="term" value="F:metalloendopeptidase activity"/>
    <property type="evidence" value="ECO:0007669"/>
    <property type="project" value="TreeGrafter"/>
</dbReference>
<feature type="chain" id="PRO_5043930510" evidence="1">
    <location>
        <begin position="21"/>
        <end position="377"/>
    </location>
</feature>
<keyword evidence="1" id="KW-0732">Signal</keyword>
<dbReference type="EMBL" id="CP159925">
    <property type="protein sequence ID" value="XCO77141.1"/>
    <property type="molecule type" value="Genomic_DNA"/>
</dbReference>
<name>A0AAU8MX22_9GAMM</name>
<sequence length="377" mass="40437">MLRSLACTLVLLLSASPAGAAAMNESLDMAVPQAPAPLRVEGRQRLMYELHLTNFSNAPWELRRVDVLDRDGGAVLAGFAGAELAARRQSIGAAAATQADAALRPGERTVVFVEFDLPAGTLAPAALRHRIGLLGAQGEDEIEGAPVAVSEPSTLLLGPPLRGGPWAAVHAPQWPRGHRRVFYTFDGRARLPGRHAIDWVAVDRAGRIFRGDPDRTANSLGYGADVLAVADAEVVAARDGVAERATISGHRKNTLDLAPGNYLVLALPDGRYATYEHLRPGSLRVRVGERVRRGQTLAALGHTGDSTRPHLHFHVSDGARPLASEGLPFVFERFELLGTYPQIDRLGREPWQALAAGTERERLGEAPASNSVVMFAK</sequence>
<protein>
    <submittedName>
        <fullName evidence="3">Peptidoglycan DD-metalloendopeptidase family protein</fullName>
    </submittedName>
</protein>
<dbReference type="AlphaFoldDB" id="A0AAU8MX22"/>
<dbReference type="Pfam" id="PF01551">
    <property type="entry name" value="Peptidase_M23"/>
    <property type="match status" value="1"/>
</dbReference>
<reference evidence="3" key="1">
    <citation type="submission" date="2024-06" db="EMBL/GenBank/DDBJ databases">
        <authorList>
            <person name="Li S."/>
        </authorList>
    </citation>
    <scope>NUCLEOTIDE SEQUENCE</scope>
    <source>
        <strain evidence="3">SR10</strain>
    </source>
</reference>
<dbReference type="InterPro" id="IPR016047">
    <property type="entry name" value="M23ase_b-sheet_dom"/>
</dbReference>
<dbReference type="RefSeq" id="WP_363800479.1">
    <property type="nucleotide sequence ID" value="NZ_CP159925.1"/>
</dbReference>
<dbReference type="InterPro" id="IPR050570">
    <property type="entry name" value="Cell_wall_metabolism_enzyme"/>
</dbReference>
<gene>
    <name evidence="3" type="ORF">ABU614_10270</name>
</gene>
<dbReference type="InterPro" id="IPR011055">
    <property type="entry name" value="Dup_hybrid_motif"/>
</dbReference>
<feature type="signal peptide" evidence="1">
    <location>
        <begin position="1"/>
        <end position="20"/>
    </location>
</feature>
<evidence type="ECO:0000259" key="2">
    <source>
        <dbReference type="Pfam" id="PF01551"/>
    </source>
</evidence>
<feature type="domain" description="M23ase beta-sheet core" evidence="2">
    <location>
        <begin position="222"/>
        <end position="321"/>
    </location>
</feature>
<organism evidence="3">
    <name type="scientific">Lysobacter firmicutimachus</name>
    <dbReference type="NCBI Taxonomy" id="1792846"/>
    <lineage>
        <taxon>Bacteria</taxon>
        <taxon>Pseudomonadati</taxon>
        <taxon>Pseudomonadota</taxon>
        <taxon>Gammaproteobacteria</taxon>
        <taxon>Lysobacterales</taxon>
        <taxon>Lysobacteraceae</taxon>
        <taxon>Lysobacter</taxon>
    </lineage>
</organism>
<proteinExistence type="predicted"/>
<dbReference type="PANTHER" id="PTHR21666:SF270">
    <property type="entry name" value="MUREIN HYDROLASE ACTIVATOR ENVC"/>
    <property type="match status" value="1"/>
</dbReference>
<dbReference type="PANTHER" id="PTHR21666">
    <property type="entry name" value="PEPTIDASE-RELATED"/>
    <property type="match status" value="1"/>
</dbReference>
<dbReference type="SUPFAM" id="SSF51261">
    <property type="entry name" value="Duplicated hybrid motif"/>
    <property type="match status" value="1"/>
</dbReference>
<evidence type="ECO:0000256" key="1">
    <source>
        <dbReference type="SAM" id="SignalP"/>
    </source>
</evidence>
<dbReference type="Gene3D" id="2.70.70.10">
    <property type="entry name" value="Glucose Permease (Domain IIA)"/>
    <property type="match status" value="1"/>
</dbReference>
<accession>A0AAU8MX22</accession>
<evidence type="ECO:0000313" key="3">
    <source>
        <dbReference type="EMBL" id="XCO77141.1"/>
    </source>
</evidence>